<dbReference type="RefSeq" id="WP_013561546.1">
    <property type="nucleotide sequence ID" value="NC_014961.1"/>
</dbReference>
<dbReference type="InterPro" id="IPR015422">
    <property type="entry name" value="PyrdxlP-dep_Trfase_small"/>
</dbReference>
<accession>E8RA46</accession>
<dbReference type="KEGG" id="dmu:Desmu_0005"/>
<dbReference type="InterPro" id="IPR050103">
    <property type="entry name" value="Class-III_PLP-dep_AT"/>
</dbReference>
<keyword evidence="3" id="KW-0028">Amino-acid biosynthesis</keyword>
<evidence type="ECO:0000256" key="1">
    <source>
        <dbReference type="ARBA" id="ARBA00001933"/>
    </source>
</evidence>
<evidence type="ECO:0000256" key="5">
    <source>
        <dbReference type="ARBA" id="ARBA00023154"/>
    </source>
</evidence>
<dbReference type="GeneID" id="10152684"/>
<dbReference type="GO" id="GO:0030170">
    <property type="term" value="F:pyridoxal phosphate binding"/>
    <property type="evidence" value="ECO:0007669"/>
    <property type="project" value="InterPro"/>
</dbReference>
<organism evidence="7 8">
    <name type="scientific">Desulfurococcus mucosus (strain ATCC 35584 / DSM 2162 / JCM 9187 / O7/1)</name>
    <dbReference type="NCBI Taxonomy" id="765177"/>
    <lineage>
        <taxon>Archaea</taxon>
        <taxon>Thermoproteota</taxon>
        <taxon>Thermoprotei</taxon>
        <taxon>Desulfurococcales</taxon>
        <taxon>Desulfurococcaceae</taxon>
        <taxon>Desulfurococcus</taxon>
    </lineage>
</organism>
<dbReference type="HOGENOM" id="CLU_016922_10_0_2"/>
<reference evidence="7 8" key="2">
    <citation type="journal article" date="2011" name="Stand. Genomic Sci.">
        <title>Complete genome sequence of Desulfurococcus mucosus type strain (O7/1).</title>
        <authorList>
            <person name="Wirth R."/>
            <person name="Chertkov O."/>
            <person name="Held B."/>
            <person name="Lapidus A."/>
            <person name="Nolan M."/>
            <person name="Lucas S."/>
            <person name="Hammon N."/>
            <person name="Deshpande S."/>
            <person name="Cheng J.F."/>
            <person name="Tapia R."/>
            <person name="Han C."/>
            <person name="Goodwin L."/>
            <person name="Pitluck S."/>
            <person name="Liolios K."/>
            <person name="Ioanna P."/>
            <person name="Ivanova N."/>
            <person name="Mavromatis K."/>
            <person name="Mikhailova N."/>
            <person name="Pati A."/>
            <person name="Chen A."/>
            <person name="Palaniappan K."/>
            <person name="Land M."/>
            <person name="Hauser L."/>
            <person name="Chang Y.J."/>
            <person name="Jeffries C.D."/>
            <person name="Bilek Y."/>
            <person name="Hader T."/>
            <person name="Rohde M."/>
            <person name="Spring S."/>
            <person name="Sikorski J."/>
            <person name="Goker M."/>
            <person name="Woyke T."/>
            <person name="Bristow J."/>
            <person name="Eisen J.A."/>
            <person name="Markowitz V."/>
            <person name="Hugenholtz P."/>
            <person name="Kyrpides N.C."/>
            <person name="Klenk H.P."/>
        </authorList>
    </citation>
    <scope>NUCLEOTIDE SEQUENCE [LARGE SCALE GENOMIC DNA]</scope>
    <source>
        <strain evidence="8">ATCC 35584 / DSM 2162 / JCM 9187 / O7/1</strain>
    </source>
</reference>
<dbReference type="InterPro" id="IPR015421">
    <property type="entry name" value="PyrdxlP-dep_Trfase_major"/>
</dbReference>
<dbReference type="PANTHER" id="PTHR11986:SF58">
    <property type="entry name" value="LEUCINE_METHIONINE RACEMASE"/>
    <property type="match status" value="1"/>
</dbReference>
<dbReference type="AlphaFoldDB" id="E8RA46"/>
<reference evidence="8" key="1">
    <citation type="submission" date="2010-11" db="EMBL/GenBank/DDBJ databases">
        <title>The complete genome of Desulfurococcus mucosus DSM 2162.</title>
        <authorList>
            <consortium name="US DOE Joint Genome Institute (JGI-PGF)"/>
            <person name="Lucas S."/>
            <person name="Copeland A."/>
            <person name="Lapidus A."/>
            <person name="Bruce D."/>
            <person name="Goodwin L."/>
            <person name="Pitluck S."/>
            <person name="Kyrpides N."/>
            <person name="Mavromatis K."/>
            <person name="Pagani I."/>
            <person name="Ivanova N."/>
            <person name="Ovchinnikova G."/>
            <person name="Chertkov O."/>
            <person name="Held B."/>
            <person name="Brettin T."/>
            <person name="Detter J.C."/>
            <person name="Tapia R."/>
            <person name="Han C."/>
            <person name="Land M."/>
            <person name="Hauser L."/>
            <person name="Markowitz V."/>
            <person name="Cheng J.-F."/>
            <person name="Hugenholtz P."/>
            <person name="Woyke T."/>
            <person name="Wu D."/>
            <person name="Wirth R."/>
            <person name="Bilek Y."/>
            <person name="Hader T."/>
            <person name="Klenk H.-P."/>
            <person name="Eisen J.A."/>
        </authorList>
    </citation>
    <scope>NUCLEOTIDE SEQUENCE [LARGE SCALE GENOMIC DNA]</scope>
    <source>
        <strain evidence="8">ATCC 35584 / DSM 2162 / JCM 9187 / O7/1</strain>
    </source>
</reference>
<dbReference type="Pfam" id="PF00202">
    <property type="entry name" value="Aminotran_3"/>
    <property type="match status" value="1"/>
</dbReference>
<dbReference type="PANTHER" id="PTHR11986">
    <property type="entry name" value="AMINOTRANSFERASE CLASS III"/>
    <property type="match status" value="1"/>
</dbReference>
<dbReference type="SUPFAM" id="SSF53383">
    <property type="entry name" value="PLP-dependent transferases"/>
    <property type="match status" value="1"/>
</dbReference>
<sequence>MGSPSRARGTSSQLIEKYKRYVSGSQAFKYFPMIVGKALNARIWDTDGREYIDFLSSAATYNVGHSNREVLEAVKTQLDKFIHYCLYLYHEPVVELAELLAGITPGSFEKKVAFGLSGGDANDAALKAALVYTRRRVIVSFDYSYHGTTALDIAVSGSFSPELRGLMPFRDVYFAEYPDTYRCIGGVEDPEECGELYLSRFEELLKKIGGSNVAAIILEPVQGDGGVLIPPANFIKGVRKMASEHGIVLIDDEVQTGMGRTGRLFAIEHYSVEPDLMVLGKALGGGMPVSAVVGRSDIMDSAPPQSFFATSAAHAASVAAAIAVVKYVTRNNLHERAREMGEYALKRLNELKEKYEVVGDVRGLGLMIGVDIVVDKKSKRPDRAKALKIIWRAWEKGLVMMTYGKYGNVLRIAPPLTIPREDLDKGIDIIEESVKDVLEGKVPDEVVDKMTAWK</sequence>
<proteinExistence type="inferred from homology"/>
<evidence type="ECO:0000256" key="2">
    <source>
        <dbReference type="ARBA" id="ARBA00008954"/>
    </source>
</evidence>
<evidence type="ECO:0000313" key="7">
    <source>
        <dbReference type="EMBL" id="ADV64324.1"/>
    </source>
</evidence>
<gene>
    <name evidence="7" type="ordered locus">Desmu_0005</name>
</gene>
<dbReference type="PROSITE" id="PS00600">
    <property type="entry name" value="AA_TRANSFER_CLASS_3"/>
    <property type="match status" value="1"/>
</dbReference>
<evidence type="ECO:0000256" key="4">
    <source>
        <dbReference type="ARBA" id="ARBA00022898"/>
    </source>
</evidence>
<dbReference type="eggNOG" id="arCOG00915">
    <property type="taxonomic scope" value="Archaea"/>
</dbReference>
<dbReference type="Gene3D" id="3.90.1150.10">
    <property type="entry name" value="Aspartate Aminotransferase, domain 1"/>
    <property type="match status" value="1"/>
</dbReference>
<evidence type="ECO:0000313" key="8">
    <source>
        <dbReference type="Proteomes" id="UP000001068"/>
    </source>
</evidence>
<keyword evidence="5" id="KW-0457">Lysine biosynthesis</keyword>
<protein>
    <submittedName>
        <fullName evidence="7">4-aminobutyrate aminotransferase apoenzyme</fullName>
        <ecNumber evidence="7">2.6.1.19</ecNumber>
    </submittedName>
</protein>
<dbReference type="CDD" id="cd00610">
    <property type="entry name" value="OAT_like"/>
    <property type="match status" value="1"/>
</dbReference>
<dbReference type="EMBL" id="CP002363">
    <property type="protein sequence ID" value="ADV64324.1"/>
    <property type="molecule type" value="Genomic_DNA"/>
</dbReference>
<dbReference type="Gene3D" id="3.40.640.10">
    <property type="entry name" value="Type I PLP-dependent aspartate aminotransferase-like (Major domain)"/>
    <property type="match status" value="1"/>
</dbReference>
<dbReference type="STRING" id="765177.Desmu_0005"/>
<dbReference type="FunFam" id="3.40.640.10:FF:000004">
    <property type="entry name" value="Acetylornithine aminotransferase"/>
    <property type="match status" value="1"/>
</dbReference>
<dbReference type="OrthoDB" id="6534at2157"/>
<name>E8RA46_DESM0</name>
<comment type="similarity">
    <text evidence="2 6">Belongs to the class-III pyridoxal-phosphate-dependent aminotransferase family.</text>
</comment>
<dbReference type="InterPro" id="IPR049704">
    <property type="entry name" value="Aminotrans_3_PPA_site"/>
</dbReference>
<dbReference type="GO" id="GO:0034386">
    <property type="term" value="F:4-aminobutyrate:2-oxoglutarate transaminase activity"/>
    <property type="evidence" value="ECO:0007669"/>
    <property type="project" value="UniProtKB-EC"/>
</dbReference>
<keyword evidence="7" id="KW-0032">Aminotransferase</keyword>
<dbReference type="GO" id="GO:0009085">
    <property type="term" value="P:lysine biosynthetic process"/>
    <property type="evidence" value="ECO:0007669"/>
    <property type="project" value="UniProtKB-KW"/>
</dbReference>
<dbReference type="EC" id="2.6.1.19" evidence="7"/>
<keyword evidence="4 6" id="KW-0663">Pyridoxal phosphate</keyword>
<dbReference type="GO" id="GO:0042802">
    <property type="term" value="F:identical protein binding"/>
    <property type="evidence" value="ECO:0007669"/>
    <property type="project" value="TreeGrafter"/>
</dbReference>
<dbReference type="Proteomes" id="UP000001068">
    <property type="component" value="Chromosome"/>
</dbReference>
<keyword evidence="7" id="KW-0808">Transferase</keyword>
<comment type="cofactor">
    <cofactor evidence="1">
        <name>pyridoxal 5'-phosphate</name>
        <dbReference type="ChEBI" id="CHEBI:597326"/>
    </cofactor>
</comment>
<evidence type="ECO:0000256" key="3">
    <source>
        <dbReference type="ARBA" id="ARBA00022605"/>
    </source>
</evidence>
<dbReference type="PIRSF" id="PIRSF000521">
    <property type="entry name" value="Transaminase_4ab_Lys_Orn"/>
    <property type="match status" value="1"/>
</dbReference>
<evidence type="ECO:0000256" key="6">
    <source>
        <dbReference type="RuleBase" id="RU003560"/>
    </source>
</evidence>
<dbReference type="InterPro" id="IPR015424">
    <property type="entry name" value="PyrdxlP-dep_Trfase"/>
</dbReference>
<keyword evidence="8" id="KW-1185">Reference proteome</keyword>
<dbReference type="InterPro" id="IPR005814">
    <property type="entry name" value="Aminotrans_3"/>
</dbReference>